<feature type="compositionally biased region" description="Basic and acidic residues" evidence="1">
    <location>
        <begin position="1535"/>
        <end position="1563"/>
    </location>
</feature>
<evidence type="ECO:0000256" key="1">
    <source>
        <dbReference type="SAM" id="MobiDB-lite"/>
    </source>
</evidence>
<evidence type="ECO:0000313" key="2">
    <source>
        <dbReference type="EMBL" id="GMH55471.1"/>
    </source>
</evidence>
<feature type="compositionally biased region" description="Basic and acidic residues" evidence="1">
    <location>
        <begin position="1843"/>
        <end position="1852"/>
    </location>
</feature>
<dbReference type="PANTHER" id="PTHR15678:SF6">
    <property type="entry name" value="BRIDGE-LIKE LIPID TRANSFER PROTEIN FAMILY MEMBER 2"/>
    <property type="match status" value="1"/>
</dbReference>
<proteinExistence type="predicted"/>
<accession>A0A9W6ZNI0</accession>
<feature type="compositionally biased region" description="Acidic residues" evidence="1">
    <location>
        <begin position="819"/>
        <end position="829"/>
    </location>
</feature>
<dbReference type="Pfam" id="PF10344">
    <property type="entry name" value="Hobbit"/>
    <property type="match status" value="1"/>
</dbReference>
<feature type="region of interest" description="Disordered" evidence="1">
    <location>
        <begin position="1082"/>
        <end position="1168"/>
    </location>
</feature>
<organism evidence="2 3">
    <name type="scientific">Triparma retinervis</name>
    <dbReference type="NCBI Taxonomy" id="2557542"/>
    <lineage>
        <taxon>Eukaryota</taxon>
        <taxon>Sar</taxon>
        <taxon>Stramenopiles</taxon>
        <taxon>Ochrophyta</taxon>
        <taxon>Bolidophyceae</taxon>
        <taxon>Parmales</taxon>
        <taxon>Triparmaceae</taxon>
        <taxon>Triparma</taxon>
    </lineage>
</organism>
<feature type="compositionally biased region" description="Low complexity" evidence="1">
    <location>
        <begin position="1114"/>
        <end position="1133"/>
    </location>
</feature>
<feature type="compositionally biased region" description="Polar residues" evidence="1">
    <location>
        <begin position="1083"/>
        <end position="1092"/>
    </location>
</feature>
<feature type="region of interest" description="Disordered" evidence="1">
    <location>
        <begin position="1006"/>
        <end position="1036"/>
    </location>
</feature>
<feature type="compositionally biased region" description="Basic and acidic residues" evidence="1">
    <location>
        <begin position="1639"/>
        <end position="1649"/>
    </location>
</feature>
<reference evidence="2" key="1">
    <citation type="submission" date="2022-07" db="EMBL/GenBank/DDBJ databases">
        <title>Genome analysis of Parmales, a sister group of diatoms, reveals the evolutionary specialization of diatoms from phago-mixotrophs to photoautotrophs.</title>
        <authorList>
            <person name="Ban H."/>
            <person name="Sato S."/>
            <person name="Yoshikawa S."/>
            <person name="Kazumasa Y."/>
            <person name="Nakamura Y."/>
            <person name="Ichinomiya M."/>
            <person name="Saitoh K."/>
            <person name="Sato N."/>
            <person name="Blanc-Mathieu R."/>
            <person name="Endo H."/>
            <person name="Kuwata A."/>
            <person name="Ogata H."/>
        </authorList>
    </citation>
    <scope>NUCLEOTIDE SEQUENCE</scope>
</reference>
<feature type="compositionally biased region" description="Acidic residues" evidence="1">
    <location>
        <begin position="1158"/>
        <end position="1167"/>
    </location>
</feature>
<feature type="region of interest" description="Disordered" evidence="1">
    <location>
        <begin position="1535"/>
        <end position="1666"/>
    </location>
</feature>
<feature type="compositionally biased region" description="Basic and acidic residues" evidence="1">
    <location>
        <begin position="1323"/>
        <end position="1337"/>
    </location>
</feature>
<feature type="compositionally biased region" description="Low complexity" evidence="1">
    <location>
        <begin position="1573"/>
        <end position="1584"/>
    </location>
</feature>
<gene>
    <name evidence="2" type="ORF">TrRE_jg3300</name>
</gene>
<feature type="compositionally biased region" description="Basic and acidic residues" evidence="1">
    <location>
        <begin position="1400"/>
        <end position="1425"/>
    </location>
</feature>
<feature type="region of interest" description="Disordered" evidence="1">
    <location>
        <begin position="1323"/>
        <end position="1425"/>
    </location>
</feature>
<feature type="compositionally biased region" description="Polar residues" evidence="1">
    <location>
        <begin position="804"/>
        <end position="814"/>
    </location>
</feature>
<protein>
    <submittedName>
        <fullName evidence="2">Uncharacterized protein</fullName>
    </submittedName>
</protein>
<feature type="region of interest" description="Disordered" evidence="1">
    <location>
        <begin position="797"/>
        <end position="842"/>
    </location>
</feature>
<sequence>PALQKKKKPPSLPPPYPSVVRFGSPSVTFVLVDLPHHHNHPAYLAPDAPPLVYRLRLDEVTVEVKGEDLSAEGAKVVTVDFDKATMELSFTPLSLPALPNTIPQPTRIPPPTTSTPPPTISMDATKIITIKGTGRNVSITTRITPPNTPPSPVTIFAASMSVDLITSPLNPPSTPRSPTPAPEYDEVATIVKSTLFAIAVHPAGENEAPNTKHVQVTAGGNSSVKWCGGMHWVMMAAVKAQSATEKQTKLILNGMMPRTPKGRAPIYATVKTEKQVEVELVFKDDQVMGGTIEGMKIEAADLPGRSKPNVRVNGGRTTMCINKINPPLITMASFAFHDTFREAAEREIEAYEAKAPRSLPQNTLASDADGTPLVEMIVVNLSQFKVQIAPTLMLGNFIDWVNVFKTALFQGLKESNVSKSGKGGYQLMTIDADIDDGQIIMLEVAPPPQEIRRKSTSSMRSAYDAPQPEQLDKRFVANARDLKVHIDRDIPPSKTHTHLNELDGDPQPRTYGKNQGGAVNLSATSLIVAIHPTTMSSGVPTKVYLDGNLNTKAITVNFGDVVAVQMEKFIEIIERLVPPPANPKLSSLQPKIGWWDNVRYWVHGRVSINTKVFTFRQLMDSVGNYHRCLQYRSEDTRLQYSTSLFHLDLRNVVLSLPRESYPFMEVKMKTGRQRSATNTNERETRATSMISAVDGDGDDDFYSYLSRHSLLLLPCLSLKAKLTWNILNPSEDHPLHHHAPYTSPERVPNDKLNRFRSTGYDLDLDILLTGDEVFKPWIAMRIDVLPWFNHKLASPPVRARSVSGDGSTNVSPTGAGTLDNDDDDDDDDVSVLSDSSWQSVERPSPSLRIDKLNVKAFADEIKWGLWHGIYDTDGLCIVIPRVNVLSMSERLNVKDLERGGGGKLVSNSTQIDLGGVKATLLDIVHCYEWELSPSAAKAPPSFESPSSSDTEMFNLLQKWHSQITEMDYIVEANNVVILDHAVEDDGNPESGVFGSVHDMFAKWNEEEFNEDGGANKDGKKETKRRSRTHSTPTPLRKKAAFRPTLSGFSENHKNLRPPASCLPVFQQSGSRMSNVMKKRESFGSMSMGTPSKSPFGPGLSTKFAEEDDDDHLASFRFSPSPRSPRPGGSQRFSLGSAVPLPSLNHMSSIGDLTGDGTVDGEDEDEKEDEHVTWTVLVAGMRLLWTLDIRDAVFIVVGDLLHTIEMMKLLKKFQKRDTRARNNTLEGLGRGSTAEMIDVGDGFLLPLAARGFLENNGGDGFDSSEDDDEDEVPSSLMHLLLDRKESTASSVGFADTDAARPSLGDMVQGGKVVGLEIDTKTSKDSLEIPKEKAAEGSKRNLSLTGGSARHLSKDRRPSSTLSRNDYRHSISSFSNKGGNNVPTSTKSANAVSPMKGRQRTSTRDHANKTAEKKRKQEEEREENEKEVMDAMKRYRIGFQFHLTNPQVQLHSKQTKGSVVIAMSGAYVEGREFLKLVRDNSHYFKERGGAIDDVNAGVLKKKEIRYMLDKVEAYAMPTDIDVSAGLQWLEVISMDEKKRRDQEKAKQDREREKREEMAREIERNIQEGGGGGAGSDMSSLGSSSGMGSEGTRGGSESDEDSIVQFNSDIGKMFLGGDGETEDEYETETEDEGSVEGEGGGQEEREEKRDVLEDLPSDKGTPGGGAKTCAADMNTKMTFDTPDLLKKMWNEFTIRSRSISFRKPLDLIIKETTGEEGKDFEDDLDSIISEMDDYYSDDDYSEGGEKKGGGEIGVSDICTIDSIFLDVPELSFNLDTEQFFTTLDVVRNVLLAPPPPKREYEFVKNDFADGGMEGKSSRSNSATSNGGGSGPSRLSRGDSSGSMAEGVKRRAEQRRATLYGSIEEGDESRGEEMGGYRTRWDEVMAQMGKINVNGKKGRQKMREAVQLVLGELEERCFEAAQVRCISWGVGKGTWKINHVNKLDDVEVVFTGLKGAHDFKDDGSLVSSFDLENFFVRSYKPGPESIVFSDPTSVVRNELSSFSRTPCQRCGVSFDPEGNNVNSCTFHANEDGEPGTFLLGRGGGWTCCGETWEGAPGCNSRPHIGKELAIVATIESLPKLKCGQSEVSIYKHVGFTFYPGVKSYVSNMQITRSVGGEEEGGGEEDGLEEVRGREVVYISHLRIGDINTRISTNGFKLLNTDRYGLKVSEFDKNKQVGTWKYIVRKFVRHLIDEIVRSGAKSAVSKGVKAMTNLLGVKHKRNMSVDQGRAIEVGKVKGEEQGAEGGGREKGKVDGDITLVFGKGVGVSPKKGKKRAALKKMFGFGGKK</sequence>
<evidence type="ECO:0000313" key="3">
    <source>
        <dbReference type="Proteomes" id="UP001165082"/>
    </source>
</evidence>
<name>A0A9W6ZNI0_9STRA</name>
<dbReference type="InterPro" id="IPR045167">
    <property type="entry name" value="Hobbit"/>
</dbReference>
<keyword evidence="3" id="KW-1185">Reference proteome</keyword>
<feature type="compositionally biased region" description="Acidic residues" evidence="1">
    <location>
        <begin position="1616"/>
        <end position="1632"/>
    </location>
</feature>
<feature type="region of interest" description="Disordered" evidence="1">
    <location>
        <begin position="489"/>
        <end position="511"/>
    </location>
</feature>
<comment type="caution">
    <text evidence="2">The sequence shown here is derived from an EMBL/GenBank/DDBJ whole genome shotgun (WGS) entry which is preliminary data.</text>
</comment>
<dbReference type="OrthoDB" id="10261079at2759"/>
<feature type="region of interest" description="Disordered" evidence="1">
    <location>
        <begin position="99"/>
        <end position="121"/>
    </location>
</feature>
<feature type="region of interest" description="Disordered" evidence="1">
    <location>
        <begin position="1808"/>
        <end position="1871"/>
    </location>
</feature>
<feature type="compositionally biased region" description="Low complexity" evidence="1">
    <location>
        <begin position="1828"/>
        <end position="1839"/>
    </location>
</feature>
<dbReference type="PANTHER" id="PTHR15678">
    <property type="entry name" value="ANTIGEN MLAA-22-RELATED"/>
    <property type="match status" value="1"/>
</dbReference>
<feature type="compositionally biased region" description="Pro residues" evidence="1">
    <location>
        <begin position="106"/>
        <end position="119"/>
    </location>
</feature>
<feature type="non-terminal residue" evidence="2">
    <location>
        <position position="2283"/>
    </location>
</feature>
<dbReference type="Proteomes" id="UP001165082">
    <property type="component" value="Unassembled WGS sequence"/>
</dbReference>
<feature type="compositionally biased region" description="Polar residues" evidence="1">
    <location>
        <begin position="1357"/>
        <end position="1389"/>
    </location>
</feature>
<dbReference type="EMBL" id="BRXZ01000844">
    <property type="protein sequence ID" value="GMH55471.1"/>
    <property type="molecule type" value="Genomic_DNA"/>
</dbReference>